<dbReference type="AlphaFoldDB" id="A0A1G8LLL5"/>
<dbReference type="Proteomes" id="UP000199382">
    <property type="component" value="Unassembled WGS sequence"/>
</dbReference>
<evidence type="ECO:0000313" key="1">
    <source>
        <dbReference type="EMBL" id="SDI56533.1"/>
    </source>
</evidence>
<name>A0A1G8LLL5_9RHOB</name>
<dbReference type="EMBL" id="FNEK01000004">
    <property type="protein sequence ID" value="SDI56533.1"/>
    <property type="molecule type" value="Genomic_DNA"/>
</dbReference>
<proteinExistence type="predicted"/>
<gene>
    <name evidence="1" type="ORF">SAMN04488026_100482</name>
</gene>
<reference evidence="1 2" key="1">
    <citation type="submission" date="2016-10" db="EMBL/GenBank/DDBJ databases">
        <authorList>
            <person name="de Groot N.N."/>
        </authorList>
    </citation>
    <scope>NUCLEOTIDE SEQUENCE [LARGE SCALE GENOMIC DNA]</scope>
    <source>
        <strain evidence="1 2">DSM 25294</strain>
    </source>
</reference>
<accession>A0A1G8LLL5</accession>
<organism evidence="1 2">
    <name type="scientific">Aliiruegeria lutimaris</name>
    <dbReference type="NCBI Taxonomy" id="571298"/>
    <lineage>
        <taxon>Bacteria</taxon>
        <taxon>Pseudomonadati</taxon>
        <taxon>Pseudomonadota</taxon>
        <taxon>Alphaproteobacteria</taxon>
        <taxon>Rhodobacterales</taxon>
        <taxon>Roseobacteraceae</taxon>
        <taxon>Aliiruegeria</taxon>
    </lineage>
</organism>
<protein>
    <submittedName>
        <fullName evidence="1">Uncharacterized protein</fullName>
    </submittedName>
</protein>
<sequence>MSQFASRMCRIPARNRIVGPDRWRSKLFQFERRHILRRPGPRPMALRIARMPFLALRLAFGAPDIGHAKVKGGFKAVRSNASGEGEVAGNSGPYLFWRSAEETPGRQPGKENGAPGGAPVWLIRLGFLYRSVFCLRPDPPSERAHPPRNPHHLRGSGDDLVYAQLQPEVAPQVLHFMQVPLRTSV</sequence>
<evidence type="ECO:0000313" key="2">
    <source>
        <dbReference type="Proteomes" id="UP000199382"/>
    </source>
</evidence>
<keyword evidence="2" id="KW-1185">Reference proteome</keyword>